<proteinExistence type="predicted"/>
<evidence type="ECO:0000259" key="1">
    <source>
        <dbReference type="Pfam" id="PF20229"/>
    </source>
</evidence>
<dbReference type="OrthoDB" id="3790780at2"/>
<accession>A0A243QDU8</accession>
<comment type="caution">
    <text evidence="2">The sequence shown here is derived from an EMBL/GenBank/DDBJ whole genome shotgun (WGS) entry which is preliminary data.</text>
</comment>
<dbReference type="STRING" id="417102.CA982_06360"/>
<reference evidence="2 3" key="1">
    <citation type="submission" date="2017-05" db="EMBL/GenBank/DDBJ databases">
        <title>Biotechnological potential of actinobacteria isolated from South African environments.</title>
        <authorList>
            <person name="Le Roes-Hill M."/>
            <person name="Prins A."/>
            <person name="Durrell K.A."/>
        </authorList>
    </citation>
    <scope>NUCLEOTIDE SEQUENCE [LARGE SCALE GENOMIC DNA]</scope>
    <source>
        <strain evidence="2">BS2</strain>
    </source>
</reference>
<dbReference type="InterPro" id="IPR046858">
    <property type="entry name" value="ChrB_N"/>
</dbReference>
<dbReference type="Proteomes" id="UP000194632">
    <property type="component" value="Unassembled WGS sequence"/>
</dbReference>
<evidence type="ECO:0000313" key="3">
    <source>
        <dbReference type="Proteomes" id="UP000194632"/>
    </source>
</evidence>
<feature type="domain" description="ChrB N-terminal" evidence="1">
    <location>
        <begin position="20"/>
        <end position="102"/>
    </location>
</feature>
<gene>
    <name evidence="2" type="ORF">CA982_06360</name>
</gene>
<dbReference type="Pfam" id="PF20229">
    <property type="entry name" value="ChrB_N"/>
    <property type="match status" value="1"/>
</dbReference>
<name>A0A243QDU8_9ACTN</name>
<keyword evidence="3" id="KW-1185">Reference proteome</keyword>
<protein>
    <submittedName>
        <fullName evidence="2">Chromate resistance protein</fullName>
    </submittedName>
</protein>
<sequence>MAEDWVMLVYRVPREPSTPRIAIWRKLRKYGAYQLTDGVVLLPASPRTREQLEWVAEDAVSAGGSGEVWDAAPTNPAEFERIRTELELARGAEYADIVAEAHHALEHADPAKQLGALRRRFREITRRDHFPTKCRETARQALRTLADHIADTEPARPS</sequence>
<dbReference type="RefSeq" id="WP_086534482.1">
    <property type="nucleotide sequence ID" value="NZ_NGFO01000005.1"/>
</dbReference>
<dbReference type="EMBL" id="NGFO01000005">
    <property type="protein sequence ID" value="OUC79911.1"/>
    <property type="molecule type" value="Genomic_DNA"/>
</dbReference>
<evidence type="ECO:0000313" key="2">
    <source>
        <dbReference type="EMBL" id="OUC79911.1"/>
    </source>
</evidence>
<dbReference type="AlphaFoldDB" id="A0A243QDU8"/>
<organism evidence="2 3">
    <name type="scientific">Gordonia lacunae</name>
    <dbReference type="NCBI Taxonomy" id="417102"/>
    <lineage>
        <taxon>Bacteria</taxon>
        <taxon>Bacillati</taxon>
        <taxon>Actinomycetota</taxon>
        <taxon>Actinomycetes</taxon>
        <taxon>Mycobacteriales</taxon>
        <taxon>Gordoniaceae</taxon>
        <taxon>Gordonia</taxon>
    </lineage>
</organism>